<reference evidence="1 2" key="1">
    <citation type="submission" date="2023-11" db="EMBL/GenBank/DDBJ databases">
        <title>Halocaridina rubra genome assembly.</title>
        <authorList>
            <person name="Smith C."/>
        </authorList>
    </citation>
    <scope>NUCLEOTIDE SEQUENCE [LARGE SCALE GENOMIC DNA]</scope>
    <source>
        <strain evidence="1">EP-1</strain>
        <tissue evidence="1">Whole</tissue>
    </source>
</reference>
<keyword evidence="2" id="KW-1185">Reference proteome</keyword>
<evidence type="ECO:0000313" key="2">
    <source>
        <dbReference type="Proteomes" id="UP001381693"/>
    </source>
</evidence>
<proteinExistence type="predicted"/>
<gene>
    <name evidence="1" type="ORF">SK128_015017</name>
</gene>
<name>A0AAN9AC11_HALRR</name>
<dbReference type="AlphaFoldDB" id="A0AAN9AC11"/>
<dbReference type="EMBL" id="JAXCGZ010003897">
    <property type="protein sequence ID" value="KAK7082748.1"/>
    <property type="molecule type" value="Genomic_DNA"/>
</dbReference>
<accession>A0AAN9AC11</accession>
<sequence>MIINDYKSNTENVTFPILVSDDSHGLAEFVTQGKWEEEYENEAEGGLVEAAPFIWRRRERRILKQPRVTCRG</sequence>
<dbReference type="Proteomes" id="UP001381693">
    <property type="component" value="Unassembled WGS sequence"/>
</dbReference>
<comment type="caution">
    <text evidence="1">The sequence shown here is derived from an EMBL/GenBank/DDBJ whole genome shotgun (WGS) entry which is preliminary data.</text>
</comment>
<protein>
    <submittedName>
        <fullName evidence="1">Uncharacterized protein</fullName>
    </submittedName>
</protein>
<organism evidence="1 2">
    <name type="scientific">Halocaridina rubra</name>
    <name type="common">Hawaiian red shrimp</name>
    <dbReference type="NCBI Taxonomy" id="373956"/>
    <lineage>
        <taxon>Eukaryota</taxon>
        <taxon>Metazoa</taxon>
        <taxon>Ecdysozoa</taxon>
        <taxon>Arthropoda</taxon>
        <taxon>Crustacea</taxon>
        <taxon>Multicrustacea</taxon>
        <taxon>Malacostraca</taxon>
        <taxon>Eumalacostraca</taxon>
        <taxon>Eucarida</taxon>
        <taxon>Decapoda</taxon>
        <taxon>Pleocyemata</taxon>
        <taxon>Caridea</taxon>
        <taxon>Atyoidea</taxon>
        <taxon>Atyidae</taxon>
        <taxon>Halocaridina</taxon>
    </lineage>
</organism>
<feature type="non-terminal residue" evidence="1">
    <location>
        <position position="72"/>
    </location>
</feature>
<evidence type="ECO:0000313" key="1">
    <source>
        <dbReference type="EMBL" id="KAK7082748.1"/>
    </source>
</evidence>